<keyword evidence="3" id="KW-0732">Signal</keyword>
<dbReference type="PANTHER" id="PTHR35518">
    <property type="entry name" value="MAINTENANCE OF TELOMOERE CAPPING"/>
    <property type="match status" value="1"/>
</dbReference>
<evidence type="ECO:0000256" key="1">
    <source>
        <dbReference type="ARBA" id="ARBA00004479"/>
    </source>
</evidence>
<evidence type="ECO:0000256" key="5">
    <source>
        <dbReference type="ARBA" id="ARBA00023136"/>
    </source>
</evidence>
<evidence type="ECO:0000256" key="8">
    <source>
        <dbReference type="ARBA" id="ARBA00038159"/>
    </source>
</evidence>
<gene>
    <name evidence="13" type="ORF">PV07_10419</name>
</gene>
<evidence type="ECO:0000313" key="14">
    <source>
        <dbReference type="Proteomes" id="UP000054466"/>
    </source>
</evidence>
<feature type="region of interest" description="Disordered" evidence="10">
    <location>
        <begin position="139"/>
        <end position="180"/>
    </location>
</feature>
<accession>A0A0D2CME1</accession>
<keyword evidence="14" id="KW-1185">Reference proteome</keyword>
<evidence type="ECO:0000256" key="4">
    <source>
        <dbReference type="ARBA" id="ARBA00022989"/>
    </source>
</evidence>
<dbReference type="STRING" id="569365.A0A0D2CME1"/>
<dbReference type="GeneID" id="27349613"/>
<keyword evidence="5 11" id="KW-0472">Membrane</keyword>
<dbReference type="OrthoDB" id="5573651at2759"/>
<dbReference type="PANTHER" id="PTHR35518:SF2">
    <property type="entry name" value="MAINTENANCE OF TELOMERE CAPPING PROTEIN 6"/>
    <property type="match status" value="1"/>
</dbReference>
<reference evidence="13 14" key="1">
    <citation type="submission" date="2015-01" db="EMBL/GenBank/DDBJ databases">
        <title>The Genome Sequence of Cladophialophora immunda CBS83496.</title>
        <authorList>
            <consortium name="The Broad Institute Genomics Platform"/>
            <person name="Cuomo C."/>
            <person name="de Hoog S."/>
            <person name="Gorbushina A."/>
            <person name="Stielow B."/>
            <person name="Teixiera M."/>
            <person name="Abouelleil A."/>
            <person name="Chapman S.B."/>
            <person name="Priest M."/>
            <person name="Young S.K."/>
            <person name="Wortman J."/>
            <person name="Nusbaum C."/>
            <person name="Birren B."/>
        </authorList>
    </citation>
    <scope>NUCLEOTIDE SEQUENCE [LARGE SCALE GENOMIC DNA]</scope>
    <source>
        <strain evidence="13 14">CBS 83496</strain>
    </source>
</reference>
<feature type="domain" description="MTC6 partial TIM-barrel" evidence="12">
    <location>
        <begin position="22"/>
        <end position="435"/>
    </location>
</feature>
<keyword evidence="4 11" id="KW-1133">Transmembrane helix</keyword>
<dbReference type="HOGENOM" id="CLU_033723_0_0_1"/>
<sequence length="647" mass="70576">MTSLEYQPDQLAEPDDHWGTVFLSMRDASGQIPINYITHPGVYVTKACFSNGVYDDLPTQTCISDLFASQYRRLIIDLYWDNINRQFSLCPVELPPLVGNSTAGYSVDSSALSSITASTSFATPLPTTTVASNSTASLAPSVGKRQGSASSLSNFTSPISSTTASISGTPTTTSDVAIPTSTGATGGTLLKLGPYMCSLDLNIGSVISLYNDYFDHTSDTISARLHFLDINLHAAAPFTDPSSPAHTPMPGRLPGSDDLIGAQFEAALGKAIYTPQNLQDDRNDLNRSWFRDDYRVPTDANYFRTEETGENGIRSTPDGWPGETWILLTDSRRLLLSWDQIDPQMAQYDFLSESSTIFNATELFPTPHVALSESGEATAGCYYHSGDTTIAQVNASWAISTIGDINSNALSTLSQNLTACGFSPVMNVTLDGLSVQNNLLSYQDFAQSTVFGWAPGQPLNTTSANGKTDDDLRCAVLDATSQFQGRWRLETCQKSRRAACRIAGEPYAWRLSTFNVPYGAAPDACPDATSFDLPRTGLENTYLYRQILNDTTPRNDDSDGILSGVWINFNSLDQADCWVLGGPNATCPYSDFKEEEQQRQILIPTIAALIILILTVLTILVKCNQNRRNSRTRRRGDNGWEYEGIPS</sequence>
<comment type="similarity">
    <text evidence="8">Belongs to the MTC6 family.</text>
</comment>
<evidence type="ECO:0000256" key="3">
    <source>
        <dbReference type="ARBA" id="ARBA00022729"/>
    </source>
</evidence>
<comment type="subcellular location">
    <subcellularLocation>
        <location evidence="1">Membrane</location>
        <topology evidence="1">Single-pass type I membrane protein</topology>
    </subcellularLocation>
</comment>
<evidence type="ECO:0000256" key="11">
    <source>
        <dbReference type="SAM" id="Phobius"/>
    </source>
</evidence>
<dbReference type="Pfam" id="PF25506">
    <property type="entry name" value="TIM-barrel_MTC6"/>
    <property type="match status" value="1"/>
</dbReference>
<feature type="compositionally biased region" description="Low complexity" evidence="10">
    <location>
        <begin position="156"/>
        <end position="180"/>
    </location>
</feature>
<feature type="transmembrane region" description="Helical" evidence="11">
    <location>
        <begin position="601"/>
        <end position="621"/>
    </location>
</feature>
<organism evidence="13 14">
    <name type="scientific">Cladophialophora immunda</name>
    <dbReference type="NCBI Taxonomy" id="569365"/>
    <lineage>
        <taxon>Eukaryota</taxon>
        <taxon>Fungi</taxon>
        <taxon>Dikarya</taxon>
        <taxon>Ascomycota</taxon>
        <taxon>Pezizomycotina</taxon>
        <taxon>Eurotiomycetes</taxon>
        <taxon>Chaetothyriomycetidae</taxon>
        <taxon>Chaetothyriales</taxon>
        <taxon>Herpotrichiellaceae</taxon>
        <taxon>Cladophialophora</taxon>
    </lineage>
</organism>
<dbReference type="AlphaFoldDB" id="A0A0D2CME1"/>
<dbReference type="InterPro" id="IPR051008">
    <property type="entry name" value="Telomere_Capping_Maintenance"/>
</dbReference>
<evidence type="ECO:0000256" key="10">
    <source>
        <dbReference type="SAM" id="MobiDB-lite"/>
    </source>
</evidence>
<keyword evidence="2 11" id="KW-0812">Transmembrane</keyword>
<evidence type="ECO:0000256" key="9">
    <source>
        <dbReference type="ARBA" id="ARBA00039865"/>
    </source>
</evidence>
<protein>
    <recommendedName>
        <fullName evidence="9">Maintenance of telomere capping protein 6</fullName>
    </recommendedName>
</protein>
<evidence type="ECO:0000313" key="13">
    <source>
        <dbReference type="EMBL" id="KIW24724.1"/>
    </source>
</evidence>
<keyword evidence="6" id="KW-0325">Glycoprotein</keyword>
<evidence type="ECO:0000256" key="6">
    <source>
        <dbReference type="ARBA" id="ARBA00023180"/>
    </source>
</evidence>
<name>A0A0D2CME1_9EURO</name>
<dbReference type="VEuPathDB" id="FungiDB:PV07_10419"/>
<dbReference type="Proteomes" id="UP000054466">
    <property type="component" value="Unassembled WGS sequence"/>
</dbReference>
<dbReference type="EMBL" id="KN847045">
    <property type="protein sequence ID" value="KIW24724.1"/>
    <property type="molecule type" value="Genomic_DNA"/>
</dbReference>
<dbReference type="InterPro" id="IPR057530">
    <property type="entry name" value="TIM-barrel_MTC6"/>
</dbReference>
<evidence type="ECO:0000259" key="12">
    <source>
        <dbReference type="Pfam" id="PF25506"/>
    </source>
</evidence>
<comment type="function">
    <text evidence="7">May be involved in telomere capping.</text>
</comment>
<evidence type="ECO:0000256" key="7">
    <source>
        <dbReference type="ARBA" id="ARBA00037703"/>
    </source>
</evidence>
<proteinExistence type="inferred from homology"/>
<evidence type="ECO:0000256" key="2">
    <source>
        <dbReference type="ARBA" id="ARBA00022692"/>
    </source>
</evidence>
<dbReference type="GO" id="GO:0016020">
    <property type="term" value="C:membrane"/>
    <property type="evidence" value="ECO:0007669"/>
    <property type="project" value="UniProtKB-SubCell"/>
</dbReference>
<dbReference type="RefSeq" id="XP_016244940.1">
    <property type="nucleotide sequence ID" value="XM_016397749.1"/>
</dbReference>